<evidence type="ECO:0000256" key="1">
    <source>
        <dbReference type="SAM" id="MobiDB-lite"/>
    </source>
</evidence>
<dbReference type="EMBL" id="GHWJ01000178">
    <property type="protein sequence ID" value="NOV32915.1"/>
    <property type="molecule type" value="Transcribed_RNA"/>
</dbReference>
<reference evidence="3" key="1">
    <citation type="submission" date="2019-09" db="EMBL/GenBank/DDBJ databases">
        <title>Organ-specific transcriptomic study of the physiology of the cattle tick, Rhipicephalus microplus.</title>
        <authorList>
            <person name="Tirloni L."/>
            <person name="Braz G."/>
            <person name="Gandara A.C.P."/>
            <person name="Sabadin G.A."/>
            <person name="da Silva R.M."/>
            <person name="Guizzo M.G."/>
            <person name="Machado J.A."/>
            <person name="Costa E.P."/>
            <person name="Gomes H.F."/>
            <person name="Moraes J."/>
            <person name="Mota M.B.S."/>
            <person name="Mesquita R.D."/>
            <person name="Alvarenga P.H."/>
            <person name="Alves F."/>
            <person name="Seixas A."/>
            <person name="da Fonseca R.N."/>
            <person name="Fogaca A."/>
            <person name="Logullo C."/>
            <person name="Tanaka A."/>
            <person name="Daffre S."/>
            <person name="Termignoni C."/>
            <person name="Vaz I.S.Jr."/>
            <person name="Oliveira P.L."/>
            <person name="Ribeiro J.M."/>
        </authorList>
    </citation>
    <scope>NUCLEOTIDE SEQUENCE</scope>
    <source>
        <strain evidence="3">Porto Alegre</strain>
    </source>
</reference>
<keyword evidence="2" id="KW-0732">Signal</keyword>
<feature type="chain" id="PRO_5026999574" evidence="2">
    <location>
        <begin position="20"/>
        <end position="233"/>
    </location>
</feature>
<dbReference type="VEuPathDB" id="VectorBase:LOC119178290"/>
<feature type="compositionally biased region" description="Basic and acidic residues" evidence="1">
    <location>
        <begin position="79"/>
        <end position="99"/>
    </location>
</feature>
<name>A0A6M2CH79_RHIMP</name>
<protein>
    <submittedName>
        <fullName evidence="3">Putative conserved secreted protein midgut overexpressed</fullName>
    </submittedName>
</protein>
<dbReference type="OrthoDB" id="6515959at2759"/>
<feature type="compositionally biased region" description="Basic residues" evidence="1">
    <location>
        <begin position="122"/>
        <end position="135"/>
    </location>
</feature>
<organism evidence="3">
    <name type="scientific">Rhipicephalus microplus</name>
    <name type="common">Cattle tick</name>
    <name type="synonym">Boophilus microplus</name>
    <dbReference type="NCBI Taxonomy" id="6941"/>
    <lineage>
        <taxon>Eukaryota</taxon>
        <taxon>Metazoa</taxon>
        <taxon>Ecdysozoa</taxon>
        <taxon>Arthropoda</taxon>
        <taxon>Chelicerata</taxon>
        <taxon>Arachnida</taxon>
        <taxon>Acari</taxon>
        <taxon>Parasitiformes</taxon>
        <taxon>Ixodida</taxon>
        <taxon>Ixodoidea</taxon>
        <taxon>Ixodidae</taxon>
        <taxon>Rhipicephalinae</taxon>
        <taxon>Rhipicephalus</taxon>
        <taxon>Boophilus</taxon>
    </lineage>
</organism>
<feature type="region of interest" description="Disordered" evidence="1">
    <location>
        <begin position="79"/>
        <end position="148"/>
    </location>
</feature>
<feature type="signal peptide" evidence="2">
    <location>
        <begin position="1"/>
        <end position="19"/>
    </location>
</feature>
<feature type="compositionally biased region" description="Basic and acidic residues" evidence="1">
    <location>
        <begin position="106"/>
        <end position="116"/>
    </location>
</feature>
<evidence type="ECO:0000256" key="2">
    <source>
        <dbReference type="SAM" id="SignalP"/>
    </source>
</evidence>
<sequence>MKGTLTVLFTVGFVAIAASDVAFDEANSSEEVEERSEIDVFFDELPAICNALEPTDTEETEDKSDEYFFGKIFKRMRDSLRKDGNSTDQGRGKGRERGRGKGRGSRTSDDEGEARNSTKGRGFLKKLFEKKKRAGNHSSDTDGASKKEAIVKKLLGKKMGSESGDASKGRDILKKLMEKKMGSGANSSSDASDFLKKYFEGKGALYAAEEEDTDGGDVHVEEICAILFQNDNE</sequence>
<proteinExistence type="predicted"/>
<dbReference type="AlphaFoldDB" id="A0A6M2CH79"/>
<evidence type="ECO:0000313" key="3">
    <source>
        <dbReference type="EMBL" id="NOV32915.1"/>
    </source>
</evidence>
<feature type="compositionally biased region" description="Basic and acidic residues" evidence="1">
    <location>
        <begin position="139"/>
        <end position="148"/>
    </location>
</feature>
<accession>A0A6M2CH79</accession>